<protein>
    <recommendedName>
        <fullName evidence="6">RNA polymerase II-associated factor 1 homolog</fullName>
    </recommendedName>
</protein>
<name>A0A7S1PFL9_9EUKA</name>
<organism evidence="5">
    <name type="scientific">Percolomonas cosmopolitus</name>
    <dbReference type="NCBI Taxonomy" id="63605"/>
    <lineage>
        <taxon>Eukaryota</taxon>
        <taxon>Discoba</taxon>
        <taxon>Heterolobosea</taxon>
        <taxon>Tetramitia</taxon>
        <taxon>Eutetramitia</taxon>
        <taxon>Percolomonadidae</taxon>
        <taxon>Percolomonas</taxon>
    </lineage>
</organism>
<dbReference type="Pfam" id="PF03985">
    <property type="entry name" value="Paf1"/>
    <property type="match status" value="1"/>
</dbReference>
<dbReference type="InterPro" id="IPR007133">
    <property type="entry name" value="RNA_pol_II-assoc_Paf1"/>
</dbReference>
<evidence type="ECO:0000313" key="5">
    <source>
        <dbReference type="EMBL" id="CAD9078483.1"/>
    </source>
</evidence>
<dbReference type="GO" id="GO:0003682">
    <property type="term" value="F:chromatin binding"/>
    <property type="evidence" value="ECO:0007669"/>
    <property type="project" value="TreeGrafter"/>
</dbReference>
<evidence type="ECO:0000256" key="3">
    <source>
        <dbReference type="ARBA" id="ARBA00023242"/>
    </source>
</evidence>
<dbReference type="GO" id="GO:0000993">
    <property type="term" value="F:RNA polymerase II complex binding"/>
    <property type="evidence" value="ECO:0007669"/>
    <property type="project" value="TreeGrafter"/>
</dbReference>
<comment type="subcellular location">
    <subcellularLocation>
        <location evidence="1">Nucleus</location>
    </subcellularLocation>
</comment>
<dbReference type="GO" id="GO:0016593">
    <property type="term" value="C:Cdc73/Paf1 complex"/>
    <property type="evidence" value="ECO:0007669"/>
    <property type="project" value="InterPro"/>
</dbReference>
<proteinExistence type="inferred from homology"/>
<reference evidence="5" key="1">
    <citation type="submission" date="2021-01" db="EMBL/GenBank/DDBJ databases">
        <authorList>
            <person name="Corre E."/>
            <person name="Pelletier E."/>
            <person name="Niang G."/>
            <person name="Scheremetjew M."/>
            <person name="Finn R."/>
            <person name="Kale V."/>
            <person name="Holt S."/>
            <person name="Cochrane G."/>
            <person name="Meng A."/>
            <person name="Brown T."/>
            <person name="Cohen L."/>
        </authorList>
    </citation>
    <scope>NUCLEOTIDE SEQUENCE</scope>
    <source>
        <strain evidence="5">WS</strain>
    </source>
</reference>
<evidence type="ECO:0008006" key="6">
    <source>
        <dbReference type="Google" id="ProtNLM"/>
    </source>
</evidence>
<keyword evidence="3" id="KW-0539">Nucleus</keyword>
<dbReference type="PANTHER" id="PTHR23188">
    <property type="entry name" value="RNA POLYMERASE II-ASSOCIATED FACTOR 1 HOMOLOG"/>
    <property type="match status" value="1"/>
</dbReference>
<comment type="similarity">
    <text evidence="2">Belongs to the PAF1 family.</text>
</comment>
<evidence type="ECO:0000256" key="4">
    <source>
        <dbReference type="SAM" id="MobiDB-lite"/>
    </source>
</evidence>
<feature type="compositionally biased region" description="Basic residues" evidence="4">
    <location>
        <begin position="11"/>
        <end position="39"/>
    </location>
</feature>
<accession>A0A7S1PFL9</accession>
<dbReference type="PANTHER" id="PTHR23188:SF12">
    <property type="entry name" value="RNA POLYMERASE II-ASSOCIATED FACTOR 1 HOMOLOG"/>
    <property type="match status" value="1"/>
</dbReference>
<evidence type="ECO:0000256" key="2">
    <source>
        <dbReference type="ARBA" id="ARBA00007560"/>
    </source>
</evidence>
<gene>
    <name evidence="5" type="ORF">PCOS0759_LOCUS1715</name>
</gene>
<dbReference type="GO" id="GO:0006368">
    <property type="term" value="P:transcription elongation by RNA polymerase II"/>
    <property type="evidence" value="ECO:0007669"/>
    <property type="project" value="InterPro"/>
</dbReference>
<sequence>MPAHPPSKSSSSHRRSSSSHHRRSSSHRRSQKPPKHQKIPKLPTHPLKHLGIKKNGSKMVQALDSAKTIYQPPKRLAFHSAVPEIQLDPFSYYVSKDTSQSVLSQFSKYYTSHLEVNFKHFIETEKDMGIKIDLNEYMKHKVFEDRETPLYGASSSSAHPVNINDMNQLDRELLTTDSTSEDFTTQRREMLNVQEPWLRRSKYMDYKDHTTDRRRVSRNTAPHITQQEEPLIKTQSELRADIRNSFNFKEPLEHPDKPGVTAQAVMDFVPNYELWGSEYAKVGFDTDILPSSTFEDGDEMDKQNMIMALGNRLYRGGILDKNLTKEVSQLGEELTYALPPKDTYIKEKPYEVDQEVEYTFVRNYVLKAIHNEKTQTEQMYTAASGKRHILNSYFLTMDNTGRAQYCKLANDVQLSKKAARNLGEMQAMEEKPQIFVRGRELTNAEREDMEKTKSILEPVSDASDLF</sequence>
<dbReference type="EMBL" id="HBGD01002056">
    <property type="protein sequence ID" value="CAD9078483.1"/>
    <property type="molecule type" value="Transcribed_RNA"/>
</dbReference>
<evidence type="ECO:0000256" key="1">
    <source>
        <dbReference type="ARBA" id="ARBA00004123"/>
    </source>
</evidence>
<dbReference type="AlphaFoldDB" id="A0A7S1PFL9"/>
<feature type="region of interest" description="Disordered" evidence="4">
    <location>
        <begin position="1"/>
        <end position="49"/>
    </location>
</feature>